<protein>
    <submittedName>
        <fullName evidence="2">Uncharacterized protein</fullName>
    </submittedName>
</protein>
<feature type="region of interest" description="Disordered" evidence="1">
    <location>
        <begin position="1"/>
        <end position="109"/>
    </location>
</feature>
<keyword evidence="3" id="KW-1185">Reference proteome</keyword>
<feature type="compositionally biased region" description="Basic residues" evidence="1">
    <location>
        <begin position="1"/>
        <end position="13"/>
    </location>
</feature>
<dbReference type="EMBL" id="JAGMUU010000033">
    <property type="protein sequence ID" value="KAH7118131.1"/>
    <property type="molecule type" value="Genomic_DNA"/>
</dbReference>
<reference evidence="2" key="1">
    <citation type="journal article" date="2021" name="Nat. Commun.">
        <title>Genetic determinants of endophytism in the Arabidopsis root mycobiome.</title>
        <authorList>
            <person name="Mesny F."/>
            <person name="Miyauchi S."/>
            <person name="Thiergart T."/>
            <person name="Pickel B."/>
            <person name="Atanasova L."/>
            <person name="Karlsson M."/>
            <person name="Huettel B."/>
            <person name="Barry K.W."/>
            <person name="Haridas S."/>
            <person name="Chen C."/>
            <person name="Bauer D."/>
            <person name="Andreopoulos W."/>
            <person name="Pangilinan J."/>
            <person name="LaButti K."/>
            <person name="Riley R."/>
            <person name="Lipzen A."/>
            <person name="Clum A."/>
            <person name="Drula E."/>
            <person name="Henrissat B."/>
            <person name="Kohler A."/>
            <person name="Grigoriev I.V."/>
            <person name="Martin F.M."/>
            <person name="Hacquard S."/>
        </authorList>
    </citation>
    <scope>NUCLEOTIDE SEQUENCE</scope>
    <source>
        <strain evidence="2">MPI-CAGE-AT-0021</strain>
    </source>
</reference>
<dbReference type="Proteomes" id="UP000717696">
    <property type="component" value="Unassembled WGS sequence"/>
</dbReference>
<organism evidence="2 3">
    <name type="scientific">Dactylonectria estremocensis</name>
    <dbReference type="NCBI Taxonomy" id="1079267"/>
    <lineage>
        <taxon>Eukaryota</taxon>
        <taxon>Fungi</taxon>
        <taxon>Dikarya</taxon>
        <taxon>Ascomycota</taxon>
        <taxon>Pezizomycotina</taxon>
        <taxon>Sordariomycetes</taxon>
        <taxon>Hypocreomycetidae</taxon>
        <taxon>Hypocreales</taxon>
        <taxon>Nectriaceae</taxon>
        <taxon>Dactylonectria</taxon>
    </lineage>
</organism>
<dbReference type="OrthoDB" id="5153366at2759"/>
<sequence>MHKLFSRRQKSPHSHYPDSSDDEAYYSEDRRRPRARSLSRESFDLLGPARDHRPRESHFERRRAHSLDRRGHSTREYHHRSRPEPTRRTSGHDRRRRDESEPRSQRKLEHATNAAIDAAAVEAFRLRKEPGGWTGAKGTRIATAAASAAVADMMLDGHSGRHSKRTLVESTLGGLVVNRLINGPRHDLRHR</sequence>
<proteinExistence type="predicted"/>
<evidence type="ECO:0000256" key="1">
    <source>
        <dbReference type="SAM" id="MobiDB-lite"/>
    </source>
</evidence>
<feature type="compositionally biased region" description="Basic and acidic residues" evidence="1">
    <location>
        <begin position="38"/>
        <end position="109"/>
    </location>
</feature>
<evidence type="ECO:0000313" key="2">
    <source>
        <dbReference type="EMBL" id="KAH7118131.1"/>
    </source>
</evidence>
<accession>A0A9P9DF94</accession>
<gene>
    <name evidence="2" type="ORF">B0J13DRAFT_570550</name>
</gene>
<comment type="caution">
    <text evidence="2">The sequence shown here is derived from an EMBL/GenBank/DDBJ whole genome shotgun (WGS) entry which is preliminary data.</text>
</comment>
<evidence type="ECO:0000313" key="3">
    <source>
        <dbReference type="Proteomes" id="UP000717696"/>
    </source>
</evidence>
<dbReference type="AlphaFoldDB" id="A0A9P9DF94"/>
<name>A0A9P9DF94_9HYPO</name>